<feature type="region of interest" description="Disordered" evidence="1">
    <location>
        <begin position="536"/>
        <end position="558"/>
    </location>
</feature>
<gene>
    <name evidence="4" type="ORF">DMN91_007022</name>
    <name evidence="3" type="ORF">X777_09643</name>
</gene>
<evidence type="ECO:0000259" key="2">
    <source>
        <dbReference type="Pfam" id="PF20700"/>
    </source>
</evidence>
<dbReference type="OMA" id="WCENSEC"/>
<proteinExistence type="predicted"/>
<feature type="domain" description="Mutator-like transposase" evidence="2">
    <location>
        <begin position="84"/>
        <end position="413"/>
    </location>
</feature>
<dbReference type="Proteomes" id="UP000279307">
    <property type="component" value="Chromosome 7"/>
</dbReference>
<evidence type="ECO:0000313" key="5">
    <source>
        <dbReference type="Proteomes" id="UP000053097"/>
    </source>
</evidence>
<feature type="region of interest" description="Disordered" evidence="1">
    <location>
        <begin position="1"/>
        <end position="46"/>
    </location>
</feature>
<dbReference type="PANTHER" id="PTHR33309:SF3">
    <property type="entry name" value="CCHC-TYPE DOMAIN-CONTAINING PROTEIN"/>
    <property type="match status" value="1"/>
</dbReference>
<organism evidence="3 5">
    <name type="scientific">Ooceraea biroi</name>
    <name type="common">Clonal raider ant</name>
    <name type="synonym">Cerapachys biroi</name>
    <dbReference type="NCBI Taxonomy" id="2015173"/>
    <lineage>
        <taxon>Eukaryota</taxon>
        <taxon>Metazoa</taxon>
        <taxon>Ecdysozoa</taxon>
        <taxon>Arthropoda</taxon>
        <taxon>Hexapoda</taxon>
        <taxon>Insecta</taxon>
        <taxon>Pterygota</taxon>
        <taxon>Neoptera</taxon>
        <taxon>Endopterygota</taxon>
        <taxon>Hymenoptera</taxon>
        <taxon>Apocrita</taxon>
        <taxon>Aculeata</taxon>
        <taxon>Formicoidea</taxon>
        <taxon>Formicidae</taxon>
        <taxon>Dorylinae</taxon>
        <taxon>Ooceraea</taxon>
    </lineage>
</organism>
<reference evidence="4" key="3">
    <citation type="submission" date="2018-07" db="EMBL/GenBank/DDBJ databases">
        <authorList>
            <person name="Mckenzie S.K."/>
            <person name="Kronauer D.J.C."/>
        </authorList>
    </citation>
    <scope>NUCLEOTIDE SEQUENCE</scope>
    <source>
        <strain evidence="4">Clonal line C1</strain>
    </source>
</reference>
<name>A0A026W8M3_OOCBI</name>
<dbReference type="AlphaFoldDB" id="A0A026W8M3"/>
<feature type="compositionally biased region" description="Basic and acidic residues" evidence="1">
    <location>
        <begin position="1"/>
        <end position="10"/>
    </location>
</feature>
<dbReference type="OrthoDB" id="415696at2759"/>
<evidence type="ECO:0000313" key="4">
    <source>
        <dbReference type="EMBL" id="RLU20412.1"/>
    </source>
</evidence>
<feature type="compositionally biased region" description="Low complexity" evidence="1">
    <location>
        <begin position="33"/>
        <end position="46"/>
    </location>
</feature>
<evidence type="ECO:0000256" key="1">
    <source>
        <dbReference type="SAM" id="MobiDB-lite"/>
    </source>
</evidence>
<accession>A0A026W8M3</accession>
<feature type="compositionally biased region" description="Basic residues" evidence="1">
    <location>
        <begin position="14"/>
        <end position="23"/>
    </location>
</feature>
<dbReference type="EMBL" id="QOIP01000007">
    <property type="protein sequence ID" value="RLU20412.1"/>
    <property type="molecule type" value="Genomic_DNA"/>
</dbReference>
<evidence type="ECO:0000313" key="3">
    <source>
        <dbReference type="EMBL" id="EZA51374.1"/>
    </source>
</evidence>
<dbReference type="Proteomes" id="UP000053097">
    <property type="component" value="Unassembled WGS sequence"/>
</dbReference>
<dbReference type="EMBL" id="KK107390">
    <property type="protein sequence ID" value="EZA51374.1"/>
    <property type="molecule type" value="Genomic_DNA"/>
</dbReference>
<reference evidence="4 6" key="2">
    <citation type="journal article" date="2018" name="Genome Res.">
        <title>The genomic architecture and molecular evolution of ant odorant receptors.</title>
        <authorList>
            <person name="McKenzie S.K."/>
            <person name="Kronauer D.J.C."/>
        </authorList>
    </citation>
    <scope>NUCLEOTIDE SEQUENCE [LARGE SCALE GENOMIC DNA]</scope>
    <source>
        <strain evidence="4">Clonal line C1</strain>
    </source>
</reference>
<protein>
    <recommendedName>
        <fullName evidence="2">Mutator-like transposase domain-containing protein</fullName>
    </recommendedName>
</protein>
<evidence type="ECO:0000313" key="6">
    <source>
        <dbReference type="Proteomes" id="UP000279307"/>
    </source>
</evidence>
<reference evidence="3 5" key="1">
    <citation type="journal article" date="2014" name="Curr. Biol.">
        <title>The genome of the clonal raider ant Cerapachys biroi.</title>
        <authorList>
            <person name="Oxley P.R."/>
            <person name="Ji L."/>
            <person name="Fetter-Pruneda I."/>
            <person name="McKenzie S.K."/>
            <person name="Li C."/>
            <person name="Hu H."/>
            <person name="Zhang G."/>
            <person name="Kronauer D.J."/>
        </authorList>
    </citation>
    <scope>NUCLEOTIDE SEQUENCE [LARGE SCALE GENOMIC DNA]</scope>
</reference>
<keyword evidence="5" id="KW-1185">Reference proteome</keyword>
<sequence>MYPKGKKDTPNRINRPRKRRFHGNRFTNRDSSSDNQESAQSSSAKKLNTSSSADISVNPLHCYKIIEFFHVFGALQDLLICKGCKGKVKFEECGDRGVGFKLVVKCICGRTEINSGPLINTGYEINRRLVLVMRMLGLGREGVNIFCGLMDIGQGLASSTYELIVKHIHNASKSTFEFVCKKAVDEEKSSNESHGQPATDFGVSGDGTWKKRGFSSLFGVAVLIGNFTGKIVDMVVKSKYCHECAIWNNKRDSEEFAHWLEEHEANCQTNHDGSAGKMEVDGMKEMFGTSVEKYGVRYVNYIGDGDSKTFKSILDLNPYGDDCTVIKSECVGHVEKRIGTRLRNIKKEKLGGRGKLTDGVIVKLTKNYGLAIRQNIDSVLNMRTAIMASLYHYCSTDDHPRHECCPIGADSWCSWRKAEARGQLDNYTHPKQLISSEIEKHLLPVYQDLSRDDLLQRCLGGYTQNPNESFNSTIWRLAPKHLHCGSKVLEIASFLTAGAFNEGYSSLLRTMQSLEITIGRQCKSFCDNHDDQRKTRQNLRAQENTKEARQARRLSNTQQNEFYEQEEGLLYSCGMAD</sequence>
<dbReference type="Pfam" id="PF20700">
    <property type="entry name" value="Mutator"/>
    <property type="match status" value="1"/>
</dbReference>
<dbReference type="PANTHER" id="PTHR33309">
    <property type="entry name" value="KERATIN, ULTRA HIGH-SULFUR MATRIX PROTEIN-LIKE"/>
    <property type="match status" value="1"/>
</dbReference>
<dbReference type="InterPro" id="IPR049012">
    <property type="entry name" value="Mutator_transp_dom"/>
</dbReference>